<dbReference type="GO" id="GO:0004519">
    <property type="term" value="F:endonuclease activity"/>
    <property type="evidence" value="ECO:0007669"/>
    <property type="project" value="UniProtKB-KW"/>
</dbReference>
<protein>
    <submittedName>
        <fullName evidence="2">Endonuclease</fullName>
    </submittedName>
</protein>
<dbReference type="Pfam" id="PF03372">
    <property type="entry name" value="Exo_endo_phos"/>
    <property type="match status" value="1"/>
</dbReference>
<proteinExistence type="predicted"/>
<dbReference type="InterPro" id="IPR005135">
    <property type="entry name" value="Endo/exonuclease/phosphatase"/>
</dbReference>
<dbReference type="RefSeq" id="WP_189604804.1">
    <property type="nucleotide sequence ID" value="NZ_BMXB01000008.1"/>
</dbReference>
<evidence type="ECO:0000259" key="1">
    <source>
        <dbReference type="Pfam" id="PF03372"/>
    </source>
</evidence>
<dbReference type="InterPro" id="IPR036691">
    <property type="entry name" value="Endo/exonu/phosph_ase_sf"/>
</dbReference>
<keyword evidence="2" id="KW-0255">Endonuclease</keyword>
<name>A0A918VZD0_9FLAO</name>
<dbReference type="SUPFAM" id="SSF56219">
    <property type="entry name" value="DNase I-like"/>
    <property type="match status" value="1"/>
</dbReference>
<dbReference type="CDD" id="cd09083">
    <property type="entry name" value="EEP-1"/>
    <property type="match status" value="1"/>
</dbReference>
<dbReference type="GO" id="GO:0000175">
    <property type="term" value="F:3'-5'-RNA exonuclease activity"/>
    <property type="evidence" value="ECO:0007669"/>
    <property type="project" value="TreeGrafter"/>
</dbReference>
<sequence>MAGENSLQVMSYNIKYATEEDGENSWSKRKDHLKDLISSYNPDILGVQEARQSQLQFLEEQLEDFSYFGTGREGGEKGLFNAIFYRKELFEVSGQATFWLSKTPLEPSIGWDASYKRICTYGFLKHTITGEKCWVFNTHFDHQGKQAVKESAELIIKQIVAVNTGNDPVILMGDFNLEPEDLPVQYLAKILNDSRKISGKVTPGPEETFNAYEFDEEPIGRFDYIFVNEKVEVLNYAVLTESNEEKYPSDHFPVLVKLVLKKE</sequence>
<dbReference type="Proteomes" id="UP000610456">
    <property type="component" value="Unassembled WGS sequence"/>
</dbReference>
<dbReference type="InterPro" id="IPR050410">
    <property type="entry name" value="CCR4/nocturin_mRNA_transcr"/>
</dbReference>
<comment type="caution">
    <text evidence="2">The sequence shown here is derived from an EMBL/GenBank/DDBJ whole genome shotgun (WGS) entry which is preliminary data.</text>
</comment>
<dbReference type="AlphaFoldDB" id="A0A918VZD0"/>
<keyword evidence="2" id="KW-0378">Hydrolase</keyword>
<accession>A0A918VZD0</accession>
<dbReference type="Gene3D" id="3.60.10.10">
    <property type="entry name" value="Endonuclease/exonuclease/phosphatase"/>
    <property type="match status" value="1"/>
</dbReference>
<dbReference type="PANTHER" id="PTHR12121:SF36">
    <property type="entry name" value="ENDONUCLEASE_EXONUCLEASE_PHOSPHATASE DOMAIN-CONTAINING PROTEIN"/>
    <property type="match status" value="1"/>
</dbReference>
<keyword evidence="3" id="KW-1185">Reference proteome</keyword>
<gene>
    <name evidence="2" type="ORF">GCM10007103_21990</name>
</gene>
<dbReference type="EMBL" id="BMXB01000008">
    <property type="protein sequence ID" value="GHA40155.1"/>
    <property type="molecule type" value="Genomic_DNA"/>
</dbReference>
<reference evidence="2" key="2">
    <citation type="submission" date="2020-09" db="EMBL/GenBank/DDBJ databases">
        <authorList>
            <person name="Sun Q."/>
            <person name="Kim S."/>
        </authorList>
    </citation>
    <scope>NUCLEOTIDE SEQUENCE</scope>
    <source>
        <strain evidence="2">KCTC 12719</strain>
    </source>
</reference>
<evidence type="ECO:0000313" key="3">
    <source>
        <dbReference type="Proteomes" id="UP000610456"/>
    </source>
</evidence>
<dbReference type="PANTHER" id="PTHR12121">
    <property type="entry name" value="CARBON CATABOLITE REPRESSOR PROTEIN 4"/>
    <property type="match status" value="1"/>
</dbReference>
<feature type="domain" description="Endonuclease/exonuclease/phosphatase" evidence="1">
    <location>
        <begin position="10"/>
        <end position="251"/>
    </location>
</feature>
<reference evidence="2" key="1">
    <citation type="journal article" date="2014" name="Int. J. Syst. Evol. Microbiol.">
        <title>Complete genome sequence of Corynebacterium casei LMG S-19264T (=DSM 44701T), isolated from a smear-ripened cheese.</title>
        <authorList>
            <consortium name="US DOE Joint Genome Institute (JGI-PGF)"/>
            <person name="Walter F."/>
            <person name="Albersmeier A."/>
            <person name="Kalinowski J."/>
            <person name="Ruckert C."/>
        </authorList>
    </citation>
    <scope>NUCLEOTIDE SEQUENCE</scope>
    <source>
        <strain evidence="2">KCTC 12719</strain>
    </source>
</reference>
<keyword evidence="2" id="KW-0540">Nuclease</keyword>
<evidence type="ECO:0000313" key="2">
    <source>
        <dbReference type="EMBL" id="GHA40155.1"/>
    </source>
</evidence>
<organism evidence="2 3">
    <name type="scientific">Salinimicrobium marinum</name>
    <dbReference type="NCBI Taxonomy" id="680283"/>
    <lineage>
        <taxon>Bacteria</taxon>
        <taxon>Pseudomonadati</taxon>
        <taxon>Bacteroidota</taxon>
        <taxon>Flavobacteriia</taxon>
        <taxon>Flavobacteriales</taxon>
        <taxon>Flavobacteriaceae</taxon>
        <taxon>Salinimicrobium</taxon>
    </lineage>
</organism>